<dbReference type="InterPro" id="IPR050541">
    <property type="entry name" value="LRR_TM_domain-containing"/>
</dbReference>
<dbReference type="Proteomes" id="UP000838412">
    <property type="component" value="Chromosome 19"/>
</dbReference>
<sequence>MSLLSIIITLALVPTRGVALPTGCATSHSPEGTASPQVQIRCWLQKLTAIPEDIPTSVTRLSLSYNLLRRMRVPPLERLWELNVKWNQLETVDWESLRNVPALKYLNLNHNRLTHVNLGAVSKDLPNLAIVHLEDNRLSSFTLHDLGIPFVSSVSVVKIGNNPFNCDCAMAWLVNRFKCLQESLKLGDDPTSCIRCGTCVFGLVKLDAMVCSSPEHLRGVAMSNVSNHLSRCVDEATTSKTPGLPTRRYWIEGTAAGHLKSHPKTNGGTPVISDLQESPASKLVTWCGNSTESATTERMETKKPRLKVRNIVLTISVSIIILSLIIRKLRSGSHGDERAASDDISLQQM</sequence>
<organism evidence="5 6">
    <name type="scientific">Branchiostoma lanceolatum</name>
    <name type="common">Common lancelet</name>
    <name type="synonym">Amphioxus lanceolatum</name>
    <dbReference type="NCBI Taxonomy" id="7740"/>
    <lineage>
        <taxon>Eukaryota</taxon>
        <taxon>Metazoa</taxon>
        <taxon>Chordata</taxon>
        <taxon>Cephalochordata</taxon>
        <taxon>Leptocardii</taxon>
        <taxon>Amphioxiformes</taxon>
        <taxon>Branchiostomatidae</taxon>
        <taxon>Branchiostoma</taxon>
    </lineage>
</organism>
<dbReference type="EMBL" id="OV696704">
    <property type="protein sequence ID" value="CAH1251662.1"/>
    <property type="molecule type" value="Genomic_DNA"/>
</dbReference>
<protein>
    <submittedName>
        <fullName evidence="5">ISLR2 protein</fullName>
    </submittedName>
</protein>
<evidence type="ECO:0000256" key="4">
    <source>
        <dbReference type="SAM" id="SignalP"/>
    </source>
</evidence>
<evidence type="ECO:0000313" key="6">
    <source>
        <dbReference type="Proteomes" id="UP000838412"/>
    </source>
</evidence>
<proteinExistence type="predicted"/>
<dbReference type="InterPro" id="IPR001611">
    <property type="entry name" value="Leu-rich_rpt"/>
</dbReference>
<reference evidence="5" key="1">
    <citation type="submission" date="2022-01" db="EMBL/GenBank/DDBJ databases">
        <authorList>
            <person name="Braso-Vives M."/>
        </authorList>
    </citation>
    <scope>NUCLEOTIDE SEQUENCE</scope>
</reference>
<dbReference type="GO" id="GO:0005886">
    <property type="term" value="C:plasma membrane"/>
    <property type="evidence" value="ECO:0007669"/>
    <property type="project" value="TreeGrafter"/>
</dbReference>
<dbReference type="SUPFAM" id="SSF52058">
    <property type="entry name" value="L domain-like"/>
    <property type="match status" value="1"/>
</dbReference>
<evidence type="ECO:0000256" key="3">
    <source>
        <dbReference type="ARBA" id="ARBA00022737"/>
    </source>
</evidence>
<keyword evidence="2 4" id="KW-0732">Signal</keyword>
<accession>A0A8J9ZC60</accession>
<dbReference type="Pfam" id="PF13855">
    <property type="entry name" value="LRR_8"/>
    <property type="match status" value="1"/>
</dbReference>
<evidence type="ECO:0000313" key="5">
    <source>
        <dbReference type="EMBL" id="CAH1251662.1"/>
    </source>
</evidence>
<gene>
    <name evidence="5" type="primary">ISLR2</name>
    <name evidence="5" type="ORF">BLAG_LOCUS11984</name>
</gene>
<feature type="chain" id="PRO_5035433009" evidence="4">
    <location>
        <begin position="20"/>
        <end position="349"/>
    </location>
</feature>
<dbReference type="AlphaFoldDB" id="A0A8J9ZC60"/>
<name>A0A8J9ZC60_BRALA</name>
<dbReference type="PANTHER" id="PTHR24369">
    <property type="entry name" value="ANTIGEN BSP, PUTATIVE-RELATED"/>
    <property type="match status" value="1"/>
</dbReference>
<dbReference type="PANTHER" id="PTHR24369:SF210">
    <property type="entry name" value="CHAOPTIN-RELATED"/>
    <property type="match status" value="1"/>
</dbReference>
<dbReference type="OrthoDB" id="10068119at2759"/>
<evidence type="ECO:0000256" key="1">
    <source>
        <dbReference type="ARBA" id="ARBA00022614"/>
    </source>
</evidence>
<feature type="signal peptide" evidence="4">
    <location>
        <begin position="1"/>
        <end position="19"/>
    </location>
</feature>
<keyword evidence="1" id="KW-0433">Leucine-rich repeat</keyword>
<evidence type="ECO:0000256" key="2">
    <source>
        <dbReference type="ARBA" id="ARBA00022729"/>
    </source>
</evidence>
<dbReference type="Gene3D" id="3.80.10.10">
    <property type="entry name" value="Ribonuclease Inhibitor"/>
    <property type="match status" value="1"/>
</dbReference>
<keyword evidence="3" id="KW-0677">Repeat</keyword>
<keyword evidence="6" id="KW-1185">Reference proteome</keyword>
<dbReference type="InterPro" id="IPR032675">
    <property type="entry name" value="LRR_dom_sf"/>
</dbReference>